<evidence type="ECO:0000256" key="22">
    <source>
        <dbReference type="ARBA" id="ARBA00048173"/>
    </source>
</evidence>
<keyword evidence="10" id="KW-0255">Endonuclease</keyword>
<keyword evidence="20" id="KW-0233">DNA recombination</keyword>
<evidence type="ECO:0000256" key="19">
    <source>
        <dbReference type="ARBA" id="ARBA00023125"/>
    </source>
</evidence>
<keyword evidence="5" id="KW-0548">Nucleotidyltransferase</keyword>
<dbReference type="GO" id="GO:0006508">
    <property type="term" value="P:proteolysis"/>
    <property type="evidence" value="ECO:0007669"/>
    <property type="project" value="UniProtKB-KW"/>
</dbReference>
<dbReference type="GO" id="GO:0015074">
    <property type="term" value="P:DNA integration"/>
    <property type="evidence" value="ECO:0007669"/>
    <property type="project" value="UniProtKB-KW"/>
</dbReference>
<evidence type="ECO:0000256" key="8">
    <source>
        <dbReference type="ARBA" id="ARBA00022741"/>
    </source>
</evidence>
<keyword evidence="21" id="KW-0511">Multifunctional enzyme</keyword>
<evidence type="ECO:0000256" key="1">
    <source>
        <dbReference type="ARBA" id="ARBA00002180"/>
    </source>
</evidence>
<dbReference type="GO" id="GO:0003964">
    <property type="term" value="F:RNA-directed DNA polymerase activity"/>
    <property type="evidence" value="ECO:0007669"/>
    <property type="project" value="UniProtKB-KW"/>
</dbReference>
<dbReference type="Proteomes" id="UP000572817">
    <property type="component" value="Unassembled WGS sequence"/>
</dbReference>
<evidence type="ECO:0000256" key="9">
    <source>
        <dbReference type="ARBA" id="ARBA00022750"/>
    </source>
</evidence>
<evidence type="ECO:0000256" key="11">
    <source>
        <dbReference type="ARBA" id="ARBA00022801"/>
    </source>
</evidence>
<comment type="catalytic activity">
    <reaction evidence="22">
        <text>DNA(n) + a 2'-deoxyribonucleoside 5'-triphosphate = DNA(n+1) + diphosphate</text>
        <dbReference type="Rhea" id="RHEA:22508"/>
        <dbReference type="Rhea" id="RHEA-COMP:17339"/>
        <dbReference type="Rhea" id="RHEA-COMP:17340"/>
        <dbReference type="ChEBI" id="CHEBI:33019"/>
        <dbReference type="ChEBI" id="CHEBI:61560"/>
        <dbReference type="ChEBI" id="CHEBI:173112"/>
        <dbReference type="EC" id="2.7.7.49"/>
    </reaction>
</comment>
<keyword evidence="14" id="KW-0694">RNA-binding</keyword>
<feature type="compositionally biased region" description="Basic and acidic residues" evidence="24">
    <location>
        <begin position="247"/>
        <end position="261"/>
    </location>
</feature>
<dbReference type="InterPro" id="IPR036397">
    <property type="entry name" value="RNaseH_sf"/>
</dbReference>
<evidence type="ECO:0000256" key="15">
    <source>
        <dbReference type="ARBA" id="ARBA00022908"/>
    </source>
</evidence>
<keyword evidence="2" id="KW-0815">Transposition</keyword>
<evidence type="ECO:0000259" key="25">
    <source>
        <dbReference type="PROSITE" id="PS50994"/>
    </source>
</evidence>
<dbReference type="GO" id="GO:0006310">
    <property type="term" value="P:DNA recombination"/>
    <property type="evidence" value="ECO:0007669"/>
    <property type="project" value="UniProtKB-KW"/>
</dbReference>
<dbReference type="GO" id="GO:0005524">
    <property type="term" value="F:ATP binding"/>
    <property type="evidence" value="ECO:0007669"/>
    <property type="project" value="UniProtKB-KW"/>
</dbReference>
<evidence type="ECO:0000256" key="18">
    <source>
        <dbReference type="ARBA" id="ARBA00023113"/>
    </source>
</evidence>
<dbReference type="Gene3D" id="3.30.420.10">
    <property type="entry name" value="Ribonuclease H-like superfamily/Ribonuclease H"/>
    <property type="match status" value="1"/>
</dbReference>
<organism evidence="26 27">
    <name type="scientific">Botryosphaeria dothidea</name>
    <dbReference type="NCBI Taxonomy" id="55169"/>
    <lineage>
        <taxon>Eukaryota</taxon>
        <taxon>Fungi</taxon>
        <taxon>Dikarya</taxon>
        <taxon>Ascomycota</taxon>
        <taxon>Pezizomycotina</taxon>
        <taxon>Dothideomycetes</taxon>
        <taxon>Dothideomycetes incertae sedis</taxon>
        <taxon>Botryosphaeriales</taxon>
        <taxon>Botryosphaeriaceae</taxon>
        <taxon>Botryosphaeria</taxon>
    </lineage>
</organism>
<evidence type="ECO:0000256" key="24">
    <source>
        <dbReference type="SAM" id="MobiDB-lite"/>
    </source>
</evidence>
<keyword evidence="19" id="KW-0238">DNA-binding</keyword>
<keyword evidence="12" id="KW-0067">ATP-binding</keyword>
<keyword evidence="13" id="KW-0460">Magnesium</keyword>
<accession>A0A8H4J4I1</accession>
<reference evidence="26" key="1">
    <citation type="submission" date="2020-04" db="EMBL/GenBank/DDBJ databases">
        <title>Genome Assembly and Annotation of Botryosphaeria dothidea sdau 11-99, a Latent Pathogen of Apple Fruit Ring Rot in China.</title>
        <authorList>
            <person name="Yu C."/>
            <person name="Diao Y."/>
            <person name="Lu Q."/>
            <person name="Zhao J."/>
            <person name="Cui S."/>
            <person name="Peng C."/>
            <person name="He B."/>
            <person name="Liu H."/>
        </authorList>
    </citation>
    <scope>NUCLEOTIDE SEQUENCE [LARGE SCALE GENOMIC DNA]</scope>
    <source>
        <strain evidence="26">Sdau11-99</strain>
    </source>
</reference>
<dbReference type="Pfam" id="PF25597">
    <property type="entry name" value="SH3_retrovirus"/>
    <property type="match status" value="1"/>
</dbReference>
<dbReference type="GO" id="GO:0005634">
    <property type="term" value="C:nucleus"/>
    <property type="evidence" value="ECO:0007669"/>
    <property type="project" value="UniProtKB-ARBA"/>
</dbReference>
<dbReference type="InterPro" id="IPR057670">
    <property type="entry name" value="SH3_retrovirus"/>
</dbReference>
<keyword evidence="8" id="KW-0547">Nucleotide-binding</keyword>
<dbReference type="EMBL" id="WWBZ02000001">
    <property type="protein sequence ID" value="KAF4312917.1"/>
    <property type="molecule type" value="Genomic_DNA"/>
</dbReference>
<sequence>MADSDLTRMRVPKLKSAADYRSWRRAIDGLFDSLNLTDYVTGLEEEPEDVDRADYGTPGKDGKIKLTADQKSAYDLARLPYTDWRVKDGKARAIIVASVPDYLANQLPNTAKAQYDFICERYGDEGPGQKQVLLCNLLYANPFDGKDLQEFINKWTQSLAKCTRAGITISDEMKVLLFVCNIDVSSKFKRWIDNVRDKLRRNEKVVLESIIQDLMDNWKTRETSLNTSNIVANTRGNNKGNNKSKGGKSDRQGKDKDGDSRKCECCGNAYNTKLCYHLHPEKARPGFKKNQELVDAYNNRDSNKSKSGGTNALMNMAIVASSTSQADNDSDTSEESLQDLWIVDTGAHAHYTNDLSAFITFRSIRPFFTGSASATGILVSGIGTVYFTAVLSDGKEAPRTLSNVYYAANVAINTISTAVLEDKDIHWSTRDCCLRNNHNQELLYAPRDRNMNLYPVQLAQVGKGEPLVTEDNEEEAATNNSSLLLPIIGHTVDINLLHRRMAHASFDAVRKLAHQTGMHLKGKEQYCETCALTKARRQPSHIPQQRAAYPGDVLHGDTLQVTQAGLKGEHYALTLTDDATAYRWGETFKNKSEAHDALMRFLKRWHNQTGNHIKVLRIDEGREFAQKQLKAACDELGVELQTSAPYHPEQNGKAEKANHITETRIRSMLCDANLPQSLWPEAYETALKTLNRTPTRLNGGKTPHQALKDALTNTTGNVPDITRWRTFGSTAYVHIPKQKRAQGDKFSVRAQKGKLVGYDGDYIYRIYIAPHKIIRSAHVTFDEANTTPLRTSPPTDDDEPACEYVELTLQDLDINDITKPLPLDLPQPPAHKPTETQNGGVTELQEDELSDSSQLSATAGDTHEEPPTIVDAEPDTPSGIELPEMGQSEPSGGDEQQQQTQTQPRRSAREQKLRPEGQSYRDEVALDDRRKRNRNLMALPPTIAYVYATAVSHVPRVKAKDLPPPPKTWKELQTHPLSKQLMEATHKEFRQHIRNGTWRKIKRPNGNIRILPVKWIWKYKEDADGYLASFKARLVVRGDKQRPGLDYFATYAAVARASTLRLIFALVAVYDLECEQVDIVSAFIQSLMDQKGVYIRLPEGFREYEGNEELIGELLRSLYGLKQAPLLWQQEITTFLKSKGYEPLFSDPCVFHHKEHKGVIIVYVDDILLIHKRKDVILNMHNALAERYELRNLGPDTYIEEIVHKYGMSNSKHTNTPMVPDGANLQPFKSTASPNITSEYQSLIGSIGYAANMTRADIAYATHKLCQFTHNPSEEHLSHAKRVLAYLNTYPDLAICLGGVEEGVLGLQLHHKGVYGPPGLQLHGAADAAFADNADNRSSTFGYAFKAAGGLISYKSSRQGLVATSSTEAESCNTTILTFTHYD</sequence>
<dbReference type="GO" id="GO:0003677">
    <property type="term" value="F:DNA binding"/>
    <property type="evidence" value="ECO:0007669"/>
    <property type="project" value="UniProtKB-KW"/>
</dbReference>
<dbReference type="GO" id="GO:0004190">
    <property type="term" value="F:aspartic-type endopeptidase activity"/>
    <property type="evidence" value="ECO:0007669"/>
    <property type="project" value="UniProtKB-KW"/>
</dbReference>
<feature type="region of interest" description="Disordered" evidence="24">
    <location>
        <begin position="818"/>
        <end position="928"/>
    </location>
</feature>
<keyword evidence="6" id="KW-0540">Nuclease</keyword>
<dbReference type="Pfam" id="PF07727">
    <property type="entry name" value="RVT_2"/>
    <property type="match status" value="1"/>
</dbReference>
<keyword evidence="17" id="KW-0808">Transferase</keyword>
<evidence type="ECO:0000256" key="16">
    <source>
        <dbReference type="ARBA" id="ARBA00022918"/>
    </source>
</evidence>
<dbReference type="GO" id="GO:0046872">
    <property type="term" value="F:metal ion binding"/>
    <property type="evidence" value="ECO:0007669"/>
    <property type="project" value="UniProtKB-KW"/>
</dbReference>
<proteinExistence type="predicted"/>
<evidence type="ECO:0000313" key="26">
    <source>
        <dbReference type="EMBL" id="KAF4312917.1"/>
    </source>
</evidence>
<evidence type="ECO:0000256" key="3">
    <source>
        <dbReference type="ARBA" id="ARBA00022612"/>
    </source>
</evidence>
<keyword evidence="11" id="KW-0378">Hydrolase</keyword>
<dbReference type="InterPro" id="IPR039537">
    <property type="entry name" value="Retrotran_Ty1/copia-like"/>
</dbReference>
<dbReference type="Pfam" id="PF22936">
    <property type="entry name" value="Pol_BBD"/>
    <property type="match status" value="1"/>
</dbReference>
<comment type="function">
    <text evidence="1">The aspartyl protease (PR) mediates the proteolytic cleavages of the Gag and Gag-Pol polyproteins after assembly of the VLP.</text>
</comment>
<dbReference type="SUPFAM" id="SSF53098">
    <property type="entry name" value="Ribonuclease H-like"/>
    <property type="match status" value="1"/>
</dbReference>
<dbReference type="SUPFAM" id="SSF56672">
    <property type="entry name" value="DNA/RNA polymerases"/>
    <property type="match status" value="1"/>
</dbReference>
<keyword evidence="4" id="KW-0645">Protease</keyword>
<evidence type="ECO:0000256" key="20">
    <source>
        <dbReference type="ARBA" id="ARBA00023172"/>
    </source>
</evidence>
<evidence type="ECO:0000256" key="4">
    <source>
        <dbReference type="ARBA" id="ARBA00022670"/>
    </source>
</evidence>
<dbReference type="GO" id="GO:0032196">
    <property type="term" value="P:transposition"/>
    <property type="evidence" value="ECO:0007669"/>
    <property type="project" value="UniProtKB-KW"/>
</dbReference>
<evidence type="ECO:0000256" key="14">
    <source>
        <dbReference type="ARBA" id="ARBA00022884"/>
    </source>
</evidence>
<evidence type="ECO:0000256" key="10">
    <source>
        <dbReference type="ARBA" id="ARBA00022759"/>
    </source>
</evidence>
<dbReference type="PANTHER" id="PTHR42648:SF11">
    <property type="entry name" value="TRANSPOSON TY4-P GAG-POL POLYPROTEIN"/>
    <property type="match status" value="1"/>
</dbReference>
<evidence type="ECO:0000256" key="5">
    <source>
        <dbReference type="ARBA" id="ARBA00022695"/>
    </source>
</evidence>
<dbReference type="GO" id="GO:0004519">
    <property type="term" value="F:endonuclease activity"/>
    <property type="evidence" value="ECO:0007669"/>
    <property type="project" value="UniProtKB-KW"/>
</dbReference>
<dbReference type="Pfam" id="PF00665">
    <property type="entry name" value="rve"/>
    <property type="match status" value="1"/>
</dbReference>
<keyword evidence="27" id="KW-1185">Reference proteome</keyword>
<dbReference type="OrthoDB" id="3693885at2759"/>
<dbReference type="Pfam" id="PF14223">
    <property type="entry name" value="Retrotran_gag_2"/>
    <property type="match status" value="1"/>
</dbReference>
<keyword evidence="18" id="KW-0917">Virion maturation</keyword>
<evidence type="ECO:0000256" key="13">
    <source>
        <dbReference type="ARBA" id="ARBA00022842"/>
    </source>
</evidence>
<evidence type="ECO:0000256" key="7">
    <source>
        <dbReference type="ARBA" id="ARBA00022723"/>
    </source>
</evidence>
<dbReference type="GO" id="GO:0003887">
    <property type="term" value="F:DNA-directed DNA polymerase activity"/>
    <property type="evidence" value="ECO:0007669"/>
    <property type="project" value="UniProtKB-KW"/>
</dbReference>
<evidence type="ECO:0000256" key="21">
    <source>
        <dbReference type="ARBA" id="ARBA00023268"/>
    </source>
</evidence>
<keyword evidence="15" id="KW-0229">DNA integration</keyword>
<feature type="compositionally biased region" description="Basic and acidic residues" evidence="24">
    <location>
        <begin position="907"/>
        <end position="928"/>
    </location>
</feature>
<evidence type="ECO:0000256" key="6">
    <source>
        <dbReference type="ARBA" id="ARBA00022722"/>
    </source>
</evidence>
<protein>
    <recommendedName>
        <fullName evidence="25">Integrase catalytic domain-containing protein</fullName>
    </recommendedName>
</protein>
<keyword evidence="3" id="KW-1188">Viral release from host cell</keyword>
<dbReference type="PANTHER" id="PTHR42648">
    <property type="entry name" value="TRANSPOSASE, PUTATIVE-RELATED"/>
    <property type="match status" value="1"/>
</dbReference>
<gene>
    <name evidence="26" type="ORF">GTA08_BOTSDO00602</name>
</gene>
<keyword evidence="9" id="KW-0064">Aspartyl protease</keyword>
<dbReference type="GO" id="GO:0003723">
    <property type="term" value="F:RNA binding"/>
    <property type="evidence" value="ECO:0007669"/>
    <property type="project" value="UniProtKB-KW"/>
</dbReference>
<comment type="catalytic activity">
    <reaction evidence="23">
        <text>DNA(n) + a 2'-deoxyribonucleoside 5'-triphosphate = DNA(n+1) + diphosphate</text>
        <dbReference type="Rhea" id="RHEA:22508"/>
        <dbReference type="Rhea" id="RHEA-COMP:17339"/>
        <dbReference type="Rhea" id="RHEA-COMP:17340"/>
        <dbReference type="ChEBI" id="CHEBI:33019"/>
        <dbReference type="ChEBI" id="CHEBI:61560"/>
        <dbReference type="ChEBI" id="CHEBI:173112"/>
        <dbReference type="EC" id="2.7.7.7"/>
    </reaction>
</comment>
<feature type="domain" description="Integrase catalytic" evidence="25">
    <location>
        <begin position="546"/>
        <end position="711"/>
    </location>
</feature>
<evidence type="ECO:0000256" key="17">
    <source>
        <dbReference type="ARBA" id="ARBA00022932"/>
    </source>
</evidence>
<evidence type="ECO:0000256" key="23">
    <source>
        <dbReference type="ARBA" id="ARBA00049244"/>
    </source>
</evidence>
<dbReference type="InterPro" id="IPR054722">
    <property type="entry name" value="PolX-like_BBD"/>
</dbReference>
<dbReference type="InterPro" id="IPR012337">
    <property type="entry name" value="RNaseH-like_sf"/>
</dbReference>
<feature type="region of interest" description="Disordered" evidence="24">
    <location>
        <begin position="227"/>
        <end position="261"/>
    </location>
</feature>
<dbReference type="InterPro" id="IPR001584">
    <property type="entry name" value="Integrase_cat-core"/>
</dbReference>
<keyword evidence="16" id="KW-0695">RNA-directed DNA polymerase</keyword>
<evidence type="ECO:0000313" key="27">
    <source>
        <dbReference type="Proteomes" id="UP000572817"/>
    </source>
</evidence>
<keyword evidence="17" id="KW-0239">DNA-directed DNA polymerase</keyword>
<dbReference type="InterPro" id="IPR043502">
    <property type="entry name" value="DNA/RNA_pol_sf"/>
</dbReference>
<name>A0A8H4J4I1_9PEZI</name>
<dbReference type="InterPro" id="IPR013103">
    <property type="entry name" value="RVT_2"/>
</dbReference>
<comment type="caution">
    <text evidence="26">The sequence shown here is derived from an EMBL/GenBank/DDBJ whole genome shotgun (WGS) entry which is preliminary data.</text>
</comment>
<evidence type="ECO:0000256" key="12">
    <source>
        <dbReference type="ARBA" id="ARBA00022840"/>
    </source>
</evidence>
<dbReference type="PROSITE" id="PS50994">
    <property type="entry name" value="INTEGRASE"/>
    <property type="match status" value="1"/>
</dbReference>
<evidence type="ECO:0000256" key="2">
    <source>
        <dbReference type="ARBA" id="ARBA00022578"/>
    </source>
</evidence>
<keyword evidence="7" id="KW-0479">Metal-binding</keyword>